<feature type="compositionally biased region" description="Polar residues" evidence="3">
    <location>
        <begin position="915"/>
        <end position="924"/>
    </location>
</feature>
<gene>
    <name evidence="4" type="ORF">JKF63_07608</name>
</gene>
<evidence type="ECO:0000256" key="2">
    <source>
        <dbReference type="SAM" id="Coils"/>
    </source>
</evidence>
<accession>A0A836LM52</accession>
<dbReference type="OrthoDB" id="264785at2759"/>
<feature type="compositionally biased region" description="Polar residues" evidence="3">
    <location>
        <begin position="887"/>
        <end position="901"/>
    </location>
</feature>
<keyword evidence="5" id="KW-1185">Reference proteome</keyword>
<dbReference type="KEGG" id="phet:94293618"/>
<keyword evidence="1 2" id="KW-0175">Coiled coil</keyword>
<dbReference type="AlphaFoldDB" id="A0A836LM52"/>
<reference evidence="4 5" key="1">
    <citation type="submission" date="2021-02" db="EMBL/GenBank/DDBJ databases">
        <title>Porcisia hertigi Genome sequencing and assembly.</title>
        <authorList>
            <person name="Almutairi H."/>
            <person name="Gatherer D."/>
        </authorList>
    </citation>
    <scope>NUCLEOTIDE SEQUENCE [LARGE SCALE GENOMIC DNA]</scope>
    <source>
        <strain evidence="4 5">C119</strain>
    </source>
</reference>
<sequence length="933" mass="106462">MGSFVPLDDSGGDRTVMGGQGTPSGDNAAVFASGVTAGPRVPLFTASEDAEYQAVVTSRKSFFDYERHYQDLLMTLEGDDILDRFRVEYESLHNSLVSTYEGEGRLLRKCANLQADIDSCIRKAASAAELTRGDRDTITELRDETERSSKKLGQIKEKEAQLREVITTVKQEIVVLQAKALEPIDLPAQEFAIHEMRQLHESLQREEERLTQLRENTSRSLGATQRRITTLLQNNTANIAELTLIRESISRMEEEAQVMLASKVVKEEELRAVRETTVRRIAYCTSQQHMLDALSEDHERNGQDLRDAQREESRLAEEHQGVCRQLQNVHTALQESNEESNLWQRRMREAAAELQRHEASAECMHSRFLKAQQVVEALQRRNAVMEAQISEQLERKREATAQLRDEEAALVRARQVTHAATQAALSARKEVDLLHEVIADKESEQRRNKTWLAEKGVQLRMLEGALAFCEEKGEHVRQELCKVAKEAEANDAKSKKFAFSCALLLSEVESRNHELTEYEETFPEMEARIRHQQALLGSMVAEQNTYTSHCDHLKHGLSEQQHNLTVQVAKVTALRSAIQKREKDTKVEAARIQLLSQQRKHLEQHLTDYQEQAEKRNRCAVALGQEILGLREVLRNAADETARQQRRCNDVLHEKDSLNRQATDRAMEVNALYEQAKTDGALLQRLEGVYNEQAQQLEHLEYQTVQFEQQLRQMRMFVARLPELRVLLNTATRELQREKVRVRALLDEAGRPLNLHPYTELVSAEPETYALLQRVHKLQRILVQRRTELDEKQAAIQTAEQRYMKAKVTVAQQPGPEIAEQLIAYQQNLVKKNQHMGQMQEALEFFRSQTDLFKARHDVLRDRLTEMGKTYAENQAEQERGSRAGARNTSPCLEPPSTTSEPAVYHGFVAPPRPTTESVTTPASLLTPPPVSE</sequence>
<protein>
    <submittedName>
        <fullName evidence="4">Uncharacterized protein</fullName>
    </submittedName>
</protein>
<feature type="region of interest" description="Disordered" evidence="3">
    <location>
        <begin position="872"/>
        <end position="933"/>
    </location>
</feature>
<comment type="caution">
    <text evidence="4">The sequence shown here is derived from an EMBL/GenBank/DDBJ whole genome shotgun (WGS) entry which is preliminary data.</text>
</comment>
<feature type="region of interest" description="Disordered" evidence="3">
    <location>
        <begin position="1"/>
        <end position="23"/>
    </location>
</feature>
<dbReference type="PANTHER" id="PTHR32083">
    <property type="entry name" value="CILIA AND FLAGELLA-ASSOCIATED PROTEIN 58-RELATED"/>
    <property type="match status" value="1"/>
</dbReference>
<evidence type="ECO:0000256" key="1">
    <source>
        <dbReference type="ARBA" id="ARBA00023054"/>
    </source>
</evidence>
<organism evidence="4 5">
    <name type="scientific">Porcisia hertigi</name>
    <dbReference type="NCBI Taxonomy" id="2761500"/>
    <lineage>
        <taxon>Eukaryota</taxon>
        <taxon>Discoba</taxon>
        <taxon>Euglenozoa</taxon>
        <taxon>Kinetoplastea</taxon>
        <taxon>Metakinetoplastina</taxon>
        <taxon>Trypanosomatida</taxon>
        <taxon>Trypanosomatidae</taxon>
        <taxon>Leishmaniinae</taxon>
        <taxon>Porcisia</taxon>
    </lineage>
</organism>
<evidence type="ECO:0000313" key="5">
    <source>
        <dbReference type="Proteomes" id="UP000674318"/>
    </source>
</evidence>
<dbReference type="EMBL" id="JAFJZO010000002">
    <property type="protein sequence ID" value="KAG5512140.1"/>
    <property type="molecule type" value="Genomic_DNA"/>
</dbReference>
<dbReference type="GO" id="GO:0005856">
    <property type="term" value="C:cytoskeleton"/>
    <property type="evidence" value="ECO:0007669"/>
    <property type="project" value="TreeGrafter"/>
</dbReference>
<dbReference type="Proteomes" id="UP000674318">
    <property type="component" value="Chromosome 2"/>
</dbReference>
<feature type="coiled-coil region" evidence="2">
    <location>
        <begin position="291"/>
        <end position="416"/>
    </location>
</feature>
<proteinExistence type="predicted"/>
<evidence type="ECO:0000313" key="4">
    <source>
        <dbReference type="EMBL" id="KAG5512140.1"/>
    </source>
</evidence>
<dbReference type="RefSeq" id="XP_067759973.1">
    <property type="nucleotide sequence ID" value="XM_067903541.1"/>
</dbReference>
<dbReference type="PANTHER" id="PTHR32083:SF24">
    <property type="entry name" value="FLAGELLAR ASSOCIATED PROTEIN"/>
    <property type="match status" value="1"/>
</dbReference>
<evidence type="ECO:0000256" key="3">
    <source>
        <dbReference type="SAM" id="MobiDB-lite"/>
    </source>
</evidence>
<feature type="coiled-coil region" evidence="2">
    <location>
        <begin position="782"/>
        <end position="809"/>
    </location>
</feature>
<feature type="coiled-coil region" evidence="2">
    <location>
        <begin position="193"/>
        <end position="220"/>
    </location>
</feature>
<dbReference type="GeneID" id="94293618"/>
<name>A0A836LM52_9TRYP</name>